<dbReference type="Pfam" id="PF23024">
    <property type="entry name" value="AMP-dom_DIP2-like"/>
    <property type="match status" value="1"/>
</dbReference>
<dbReference type="GO" id="GO:0071770">
    <property type="term" value="P:DIM/DIP cell wall layer assembly"/>
    <property type="evidence" value="ECO:0007669"/>
    <property type="project" value="TreeGrafter"/>
</dbReference>
<keyword evidence="2" id="KW-0596">Phosphopantetheine</keyword>
<evidence type="ECO:0000259" key="9">
    <source>
        <dbReference type="PROSITE" id="PS50075"/>
    </source>
</evidence>
<dbReference type="GO" id="GO:0004312">
    <property type="term" value="F:fatty acid synthase activity"/>
    <property type="evidence" value="ECO:0007669"/>
    <property type="project" value="TreeGrafter"/>
</dbReference>
<evidence type="ECO:0000259" key="10">
    <source>
        <dbReference type="PROSITE" id="PS52004"/>
    </source>
</evidence>
<dbReference type="Gene3D" id="3.40.47.10">
    <property type="match status" value="1"/>
</dbReference>
<dbReference type="InterPro" id="IPR020806">
    <property type="entry name" value="PKS_PP-bd"/>
</dbReference>
<dbReference type="InterPro" id="IPR032821">
    <property type="entry name" value="PKS_assoc"/>
</dbReference>
<dbReference type="PROSITE" id="PS52004">
    <property type="entry name" value="KS3_2"/>
    <property type="match status" value="1"/>
</dbReference>
<comment type="similarity">
    <text evidence="1">Belongs to the ATP-dependent AMP-binding enzyme family.</text>
</comment>
<dbReference type="GO" id="GO:0016874">
    <property type="term" value="F:ligase activity"/>
    <property type="evidence" value="ECO:0007669"/>
    <property type="project" value="UniProtKB-KW"/>
</dbReference>
<dbReference type="InterPro" id="IPR000873">
    <property type="entry name" value="AMP-dep_synth/lig_dom"/>
</dbReference>
<dbReference type="SMART" id="SM00823">
    <property type="entry name" value="PKS_PP"/>
    <property type="match status" value="1"/>
</dbReference>
<dbReference type="Pfam" id="PF02801">
    <property type="entry name" value="Ketoacyl-synt_C"/>
    <property type="match status" value="1"/>
</dbReference>
<comment type="caution">
    <text evidence="11">The sequence shown here is derived from an EMBL/GenBank/DDBJ whole genome shotgun (WGS) entry which is preliminary data.</text>
</comment>
<dbReference type="InterPro" id="IPR050091">
    <property type="entry name" value="PKS_NRPS_Biosynth_Enz"/>
</dbReference>
<evidence type="ECO:0000256" key="8">
    <source>
        <dbReference type="SAM" id="MobiDB-lite"/>
    </source>
</evidence>
<dbReference type="GO" id="GO:0006633">
    <property type="term" value="P:fatty acid biosynthetic process"/>
    <property type="evidence" value="ECO:0007669"/>
    <property type="project" value="InterPro"/>
</dbReference>
<evidence type="ECO:0000256" key="3">
    <source>
        <dbReference type="ARBA" id="ARBA00022553"/>
    </source>
</evidence>
<dbReference type="PROSITE" id="PS00012">
    <property type="entry name" value="PHOSPHOPANTETHEINE"/>
    <property type="match status" value="1"/>
</dbReference>
<keyword evidence="6" id="KW-0443">Lipid metabolism</keyword>
<dbReference type="Gene3D" id="1.10.1200.10">
    <property type="entry name" value="ACP-like"/>
    <property type="match status" value="1"/>
</dbReference>
<dbReference type="SUPFAM" id="SSF47336">
    <property type="entry name" value="ACP-like"/>
    <property type="match status" value="1"/>
</dbReference>
<dbReference type="CDD" id="cd00833">
    <property type="entry name" value="PKS"/>
    <property type="match status" value="1"/>
</dbReference>
<dbReference type="GO" id="GO:0005737">
    <property type="term" value="C:cytoplasm"/>
    <property type="evidence" value="ECO:0007669"/>
    <property type="project" value="TreeGrafter"/>
</dbReference>
<evidence type="ECO:0000256" key="6">
    <source>
        <dbReference type="ARBA" id="ARBA00023098"/>
    </source>
</evidence>
<dbReference type="Pfam" id="PF00109">
    <property type="entry name" value="ketoacyl-synt"/>
    <property type="match status" value="1"/>
</dbReference>
<sequence>MSSHADARFLTLVEVLRHRAEHHPDGIAYRFLTFSGTREPQVSPITYRELDAWARAVAVTLRSAADPGDRALMLCPPGLEYVAYFYGSLYAGLIPVPAYPPGTAKHAGRVEAIAKASDARIVLVGEGTEVIGGPSSDGGEAAAAGLSALARARWLPTESQIVDGREDDWSPPAISDDTVAFLQYTSGSTSTPKGVMVTHGNLIANARAQAHSFNLDDTSEGVSWLPPYHDMGLIGGIICPMNARFTMNLMAPVSFVREPAVWLEAITRYRATVSPGPNFAYQMCVERVSEEVKDQLDLSNWVSALNGAEPVQPEVLDRFSEAFARCGFKRSSFYPCYGLAEGTLLVSGGHAPGDSKVRYVSKRELEAGLVRPPDDIRSVQALASSGEITVETEVAIVDRDAHTALPEGSVGEIWVRGTSVAPGYWRAPEATEETFGAFLAGGEGPYLRTGDLGVMMDGELFVTGRAKDLMIFRGRNVYPQDVEATCSTSHPGLAAVRTAAFSVEVDGEDSLVIVQEIPRTRVGADEAAAIVAAIRRRVSEEHQLQAHDIVLVPPRKIPTTSSGKVQRSATKALYREGGLPAARITPAATPAPPAAEAPKAPEAPKSSEERAAAPAAEAPATPAAAPRPSGDRSAAAIENQFRILIARQAHLDVSEVDVRQPFTSYGLDSIQAVALAGALTDWLGREVPATLAWDYPSVEEAARALAAEIARTEQASPQAAAEAAGARTATGTPTDDDAVAVVGIGCRFPGAAGGADAFWDLLAGGRSGIVEVPADRWKLEELFDPDPGAPGRTYSRHGGFVDGVRQFDPSPFGIPAQEALSIDPQHRMVLEVAWEALEHAGMAPDSLRGSHTGVFIGMAAGEYERLSRDPADLSRIDAYTATGNAANFGANRLSYVLGLQGPSMVVDTACSSSLVALHLACQSLRAGESELALAGGVSLLLSPDTTVALSSGRMLSPEGRCKTFDASADGYVRGEGCGVVVLKRLSDALADGDDVLAVIRGSAVNQDGKSNGLTAPNGLAQQDVVRRALAAGRIDPGDVGYVEAHGTGTPLGDPVEVRALGRVLGEGRPAHRPVALGSVKTNIGHLEAAAGIAGFIKAVLAVYHAQIPPHLNLTTPNPHVAWDELPVTVPTELTDWTDPRRVAGVSAFGFGGTNAHMVIESPPVLAGAPARASESLKETV</sequence>
<name>A0A853A0H1_9ACTN</name>
<dbReference type="SUPFAM" id="SSF53901">
    <property type="entry name" value="Thiolase-like"/>
    <property type="match status" value="1"/>
</dbReference>
<evidence type="ECO:0000313" key="12">
    <source>
        <dbReference type="Proteomes" id="UP000567795"/>
    </source>
</evidence>
<dbReference type="InterPro" id="IPR042099">
    <property type="entry name" value="ANL_N_sf"/>
</dbReference>
<keyword evidence="7" id="KW-0012">Acyltransferase</keyword>
<evidence type="ECO:0000256" key="7">
    <source>
        <dbReference type="ARBA" id="ARBA00023315"/>
    </source>
</evidence>
<keyword evidence="4" id="KW-0808">Transferase</keyword>
<dbReference type="InterPro" id="IPR016039">
    <property type="entry name" value="Thiolase-like"/>
</dbReference>
<evidence type="ECO:0000313" key="11">
    <source>
        <dbReference type="EMBL" id="NYI04012.1"/>
    </source>
</evidence>
<dbReference type="PROSITE" id="PS50075">
    <property type="entry name" value="CARRIER"/>
    <property type="match status" value="1"/>
</dbReference>
<dbReference type="RefSeq" id="WP_179812980.1">
    <property type="nucleotide sequence ID" value="NZ_JACBZD010000001.1"/>
</dbReference>
<dbReference type="Pfam" id="PF00501">
    <property type="entry name" value="AMP-binding"/>
    <property type="match status" value="1"/>
</dbReference>
<dbReference type="InterPro" id="IPR009081">
    <property type="entry name" value="PP-bd_ACP"/>
</dbReference>
<keyword evidence="11" id="KW-0436">Ligase</keyword>
<dbReference type="InterPro" id="IPR020845">
    <property type="entry name" value="AMP-binding_CS"/>
</dbReference>
<dbReference type="CDD" id="cd05931">
    <property type="entry name" value="FAAL"/>
    <property type="match status" value="1"/>
</dbReference>
<evidence type="ECO:0000256" key="2">
    <source>
        <dbReference type="ARBA" id="ARBA00022450"/>
    </source>
</evidence>
<dbReference type="SUPFAM" id="SSF56801">
    <property type="entry name" value="Acetyl-CoA synthetase-like"/>
    <property type="match status" value="1"/>
</dbReference>
<dbReference type="PROSITE" id="PS00455">
    <property type="entry name" value="AMP_BINDING"/>
    <property type="match status" value="1"/>
</dbReference>
<dbReference type="Pfam" id="PF16197">
    <property type="entry name" value="KAsynt_C_assoc"/>
    <property type="match status" value="1"/>
</dbReference>
<keyword evidence="3" id="KW-0597">Phosphoprotein</keyword>
<dbReference type="Proteomes" id="UP000567795">
    <property type="component" value="Unassembled WGS sequence"/>
</dbReference>
<dbReference type="GO" id="GO:0005886">
    <property type="term" value="C:plasma membrane"/>
    <property type="evidence" value="ECO:0007669"/>
    <property type="project" value="TreeGrafter"/>
</dbReference>
<dbReference type="Gene3D" id="3.40.50.12780">
    <property type="entry name" value="N-terminal domain of ligase-like"/>
    <property type="match status" value="1"/>
</dbReference>
<accession>A0A853A0H1</accession>
<dbReference type="InterPro" id="IPR045851">
    <property type="entry name" value="AMP-bd_C_sf"/>
</dbReference>
<dbReference type="InterPro" id="IPR006162">
    <property type="entry name" value="Ppantetheine_attach_site"/>
</dbReference>
<dbReference type="GO" id="GO:0031177">
    <property type="term" value="F:phosphopantetheine binding"/>
    <property type="evidence" value="ECO:0007669"/>
    <property type="project" value="InterPro"/>
</dbReference>
<dbReference type="InterPro" id="IPR014030">
    <property type="entry name" value="Ketoacyl_synth_N"/>
</dbReference>
<dbReference type="Pfam" id="PF00550">
    <property type="entry name" value="PP-binding"/>
    <property type="match status" value="1"/>
</dbReference>
<keyword evidence="5" id="KW-0276">Fatty acid metabolism</keyword>
<dbReference type="EMBL" id="JACBZD010000001">
    <property type="protein sequence ID" value="NYI04012.1"/>
    <property type="molecule type" value="Genomic_DNA"/>
</dbReference>
<dbReference type="SMART" id="SM00825">
    <property type="entry name" value="PKS_KS"/>
    <property type="match status" value="1"/>
</dbReference>
<dbReference type="InterPro" id="IPR025110">
    <property type="entry name" value="AMP-bd_C"/>
</dbReference>
<feature type="domain" description="Ketosynthase family 3 (KS3)" evidence="10">
    <location>
        <begin position="736"/>
        <end position="1161"/>
    </location>
</feature>
<organism evidence="11 12">
    <name type="scientific">Allostreptomyces psammosilenae</name>
    <dbReference type="NCBI Taxonomy" id="1892865"/>
    <lineage>
        <taxon>Bacteria</taxon>
        <taxon>Bacillati</taxon>
        <taxon>Actinomycetota</taxon>
        <taxon>Actinomycetes</taxon>
        <taxon>Kitasatosporales</taxon>
        <taxon>Streptomycetaceae</taxon>
        <taxon>Allostreptomyces</taxon>
    </lineage>
</organism>
<dbReference type="AlphaFoldDB" id="A0A853A0H1"/>
<dbReference type="FunFam" id="3.40.50.12780:FF:000013">
    <property type="entry name" value="Long-chain-fatty-acid--AMP ligase FadD32"/>
    <property type="match status" value="1"/>
</dbReference>
<dbReference type="GO" id="GO:0033068">
    <property type="term" value="P:macrolide biosynthetic process"/>
    <property type="evidence" value="ECO:0007669"/>
    <property type="project" value="UniProtKB-ARBA"/>
</dbReference>
<feature type="region of interest" description="Disordered" evidence="8">
    <location>
        <begin position="583"/>
        <end position="633"/>
    </location>
</feature>
<keyword evidence="12" id="KW-1185">Reference proteome</keyword>
<dbReference type="Gene3D" id="3.30.300.30">
    <property type="match status" value="1"/>
</dbReference>
<dbReference type="InterPro" id="IPR036736">
    <property type="entry name" value="ACP-like_sf"/>
</dbReference>
<gene>
    <name evidence="11" type="ORF">FHU37_000955</name>
</gene>
<protein>
    <submittedName>
        <fullName evidence="11">Acyl-CoA synthetase (AMP-forming)/AMP-acid ligase II/3-oxoacyl-(Acyl-carrier-protein) synthase/acyl carrier protein</fullName>
    </submittedName>
</protein>
<dbReference type="PANTHER" id="PTHR43775">
    <property type="entry name" value="FATTY ACID SYNTHASE"/>
    <property type="match status" value="1"/>
</dbReference>
<evidence type="ECO:0000256" key="5">
    <source>
        <dbReference type="ARBA" id="ARBA00022832"/>
    </source>
</evidence>
<dbReference type="PROSITE" id="PS00606">
    <property type="entry name" value="KS3_1"/>
    <property type="match status" value="1"/>
</dbReference>
<reference evidence="11 12" key="1">
    <citation type="submission" date="2020-07" db="EMBL/GenBank/DDBJ databases">
        <title>Sequencing the genomes of 1000 actinobacteria strains.</title>
        <authorList>
            <person name="Klenk H.-P."/>
        </authorList>
    </citation>
    <scope>NUCLEOTIDE SEQUENCE [LARGE SCALE GENOMIC DNA]</scope>
    <source>
        <strain evidence="11 12">DSM 42178</strain>
    </source>
</reference>
<dbReference type="InterPro" id="IPR020841">
    <property type="entry name" value="PKS_Beta-ketoAc_synthase_dom"/>
</dbReference>
<dbReference type="InterPro" id="IPR018201">
    <property type="entry name" value="Ketoacyl_synth_AS"/>
</dbReference>
<feature type="domain" description="Carrier" evidence="9">
    <location>
        <begin position="635"/>
        <end position="709"/>
    </location>
</feature>
<dbReference type="InterPro" id="IPR040097">
    <property type="entry name" value="FAAL/FAAC"/>
</dbReference>
<evidence type="ECO:0000256" key="1">
    <source>
        <dbReference type="ARBA" id="ARBA00006432"/>
    </source>
</evidence>
<feature type="compositionally biased region" description="Low complexity" evidence="8">
    <location>
        <begin position="612"/>
        <end position="628"/>
    </location>
</feature>
<dbReference type="GO" id="GO:0004315">
    <property type="term" value="F:3-oxoacyl-[acyl-carrier-protein] synthase activity"/>
    <property type="evidence" value="ECO:0007669"/>
    <property type="project" value="InterPro"/>
</dbReference>
<dbReference type="FunFam" id="3.40.47.10:FF:000019">
    <property type="entry name" value="Polyketide synthase type I"/>
    <property type="match status" value="1"/>
</dbReference>
<proteinExistence type="inferred from homology"/>
<dbReference type="InterPro" id="IPR014031">
    <property type="entry name" value="Ketoacyl_synth_C"/>
</dbReference>
<evidence type="ECO:0000256" key="4">
    <source>
        <dbReference type="ARBA" id="ARBA00022679"/>
    </source>
</evidence>
<dbReference type="PANTHER" id="PTHR43775:SF37">
    <property type="entry name" value="SI:DKEY-61P9.11"/>
    <property type="match status" value="1"/>
</dbReference>